<name>A0A6G1H8K0_9PEZI</name>
<evidence type="ECO:0000313" key="3">
    <source>
        <dbReference type="Proteomes" id="UP000800041"/>
    </source>
</evidence>
<dbReference type="EMBL" id="ML977144">
    <property type="protein sequence ID" value="KAF1989546.1"/>
    <property type="molecule type" value="Genomic_DNA"/>
</dbReference>
<keyword evidence="3" id="KW-1185">Reference proteome</keyword>
<dbReference type="Proteomes" id="UP000800041">
    <property type="component" value="Unassembled WGS sequence"/>
</dbReference>
<protein>
    <submittedName>
        <fullName evidence="2">Uncharacterized protein</fullName>
    </submittedName>
</protein>
<reference evidence="2" key="1">
    <citation type="journal article" date="2020" name="Stud. Mycol.">
        <title>101 Dothideomycetes genomes: a test case for predicting lifestyles and emergence of pathogens.</title>
        <authorList>
            <person name="Haridas S."/>
            <person name="Albert R."/>
            <person name="Binder M."/>
            <person name="Bloem J."/>
            <person name="Labutti K."/>
            <person name="Salamov A."/>
            <person name="Andreopoulos B."/>
            <person name="Baker S."/>
            <person name="Barry K."/>
            <person name="Bills G."/>
            <person name="Bluhm B."/>
            <person name="Cannon C."/>
            <person name="Castanera R."/>
            <person name="Culley D."/>
            <person name="Daum C."/>
            <person name="Ezra D."/>
            <person name="Gonzalez J."/>
            <person name="Henrissat B."/>
            <person name="Kuo A."/>
            <person name="Liang C."/>
            <person name="Lipzen A."/>
            <person name="Lutzoni F."/>
            <person name="Magnuson J."/>
            <person name="Mondo S."/>
            <person name="Nolan M."/>
            <person name="Ohm R."/>
            <person name="Pangilinan J."/>
            <person name="Park H.-J."/>
            <person name="Ramirez L."/>
            <person name="Alfaro M."/>
            <person name="Sun H."/>
            <person name="Tritt A."/>
            <person name="Yoshinaga Y."/>
            <person name="Zwiers L.-H."/>
            <person name="Turgeon B."/>
            <person name="Goodwin S."/>
            <person name="Spatafora J."/>
            <person name="Crous P."/>
            <person name="Grigoriev I."/>
        </authorList>
    </citation>
    <scope>NUCLEOTIDE SEQUENCE</scope>
    <source>
        <strain evidence="2">CBS 113979</strain>
    </source>
</reference>
<sequence>MAGRPTLSALLRLNVTAPGAPEHGNGSRRRPREAIELTQRRSQERLGLTVEESDEERKARVFLSPDRRSEVGAGLGCSC</sequence>
<proteinExistence type="predicted"/>
<feature type="region of interest" description="Disordered" evidence="1">
    <location>
        <begin position="1"/>
        <end position="36"/>
    </location>
</feature>
<organism evidence="2 3">
    <name type="scientific">Aulographum hederae CBS 113979</name>
    <dbReference type="NCBI Taxonomy" id="1176131"/>
    <lineage>
        <taxon>Eukaryota</taxon>
        <taxon>Fungi</taxon>
        <taxon>Dikarya</taxon>
        <taxon>Ascomycota</taxon>
        <taxon>Pezizomycotina</taxon>
        <taxon>Dothideomycetes</taxon>
        <taxon>Pleosporomycetidae</taxon>
        <taxon>Aulographales</taxon>
        <taxon>Aulographaceae</taxon>
    </lineage>
</organism>
<gene>
    <name evidence="2" type="ORF">K402DRAFT_256587</name>
</gene>
<evidence type="ECO:0000256" key="1">
    <source>
        <dbReference type="SAM" id="MobiDB-lite"/>
    </source>
</evidence>
<dbReference type="AlphaFoldDB" id="A0A6G1H8K0"/>
<accession>A0A6G1H8K0</accession>
<evidence type="ECO:0000313" key="2">
    <source>
        <dbReference type="EMBL" id="KAF1989546.1"/>
    </source>
</evidence>